<evidence type="ECO:0000313" key="4">
    <source>
        <dbReference type="EMBL" id="VFK20962.1"/>
    </source>
</evidence>
<dbReference type="InterPro" id="IPR035897">
    <property type="entry name" value="Toll_tir_struct_dom_sf"/>
</dbReference>
<dbReference type="InterPro" id="IPR000157">
    <property type="entry name" value="TIR_dom"/>
</dbReference>
<feature type="region of interest" description="Disordered" evidence="1">
    <location>
        <begin position="50"/>
        <end position="98"/>
    </location>
</feature>
<dbReference type="SMART" id="SM00255">
    <property type="entry name" value="TIR"/>
    <property type="match status" value="1"/>
</dbReference>
<proteinExistence type="predicted"/>
<sequence length="590" mass="66415">MNPESVIWWENFLTSSHLSGIASIVGILTAIIGMGVFISRKMPKIKTYLQNRKKEKDTVPQPSVSPTDQGEKQIPSPTLQARTDNPPPEPPESPIRAKRSQRIALLYKRHAEPDETLLRLLEERLTAAGHDIFIDRHLAIGVEWARQIDREIHRADAVIPLLSERSMRSEMLASELEIARQAAREQNGRPRILPVRLRDEAPLPNELDGIIGRLQHTLWRGPEDDAKVTRELLDSLDNPPGPAKKPVKLEMTGGAVTLDSEFYVARPTDQAFQYAVARRDTVILVKGARQMGKTSLLARGIQQAREAGVRVVLTDFQKLTAGELEGLERFYLALGEILTDQLELDVRLEDAWRVGGNPNTNFERWLRREILGKSDKPLLWAMDEVDRLFDRDFGSEVFGLFRSWHNARALDPSGPWSRLTLAIAYATEAHLFIEDPNQSPFNVGTRIALDDFTLAETRDLNRRHDAPLGDEAELLGFYDLLGGQPYLTRRGLSVLVEQGLSMDGFAAGGFTALATQDDGPFGDHLRRMLMMLSRNPELCDIMRGLLREESYPDSTSFYRLRSAGIIAGDAREAARPRCALYALYLQKHLL</sequence>
<evidence type="ECO:0000256" key="2">
    <source>
        <dbReference type="SAM" id="Phobius"/>
    </source>
</evidence>
<dbReference type="Gene3D" id="3.40.50.300">
    <property type="entry name" value="P-loop containing nucleotide triphosphate hydrolases"/>
    <property type="match status" value="1"/>
</dbReference>
<feature type="transmembrane region" description="Helical" evidence="2">
    <location>
        <begin position="20"/>
        <end position="38"/>
    </location>
</feature>
<keyword evidence="2" id="KW-1133">Transmembrane helix</keyword>
<accession>A0A450WVB3</accession>
<dbReference type="GO" id="GO:0007165">
    <property type="term" value="P:signal transduction"/>
    <property type="evidence" value="ECO:0007669"/>
    <property type="project" value="InterPro"/>
</dbReference>
<dbReference type="AlphaFoldDB" id="A0A450WVB3"/>
<evidence type="ECO:0000259" key="3">
    <source>
        <dbReference type="PROSITE" id="PS50104"/>
    </source>
</evidence>
<dbReference type="PROSITE" id="PS50104">
    <property type="entry name" value="TIR"/>
    <property type="match status" value="1"/>
</dbReference>
<gene>
    <name evidence="4" type="ORF">BECKLPF1236B_GA0070989_12312</name>
</gene>
<organism evidence="4">
    <name type="scientific">Candidatus Kentrum sp. LPFa</name>
    <dbReference type="NCBI Taxonomy" id="2126335"/>
    <lineage>
        <taxon>Bacteria</taxon>
        <taxon>Pseudomonadati</taxon>
        <taxon>Pseudomonadota</taxon>
        <taxon>Gammaproteobacteria</taxon>
        <taxon>Candidatus Kentrum</taxon>
    </lineage>
</organism>
<protein>
    <submittedName>
        <fullName evidence="4">TIR domain-containing protein</fullName>
    </submittedName>
</protein>
<dbReference type="InterPro" id="IPR027417">
    <property type="entry name" value="P-loop_NTPase"/>
</dbReference>
<name>A0A450WVB3_9GAMM</name>
<dbReference type="Pfam" id="PF14516">
    <property type="entry name" value="AAA_35"/>
    <property type="match status" value="1"/>
</dbReference>
<dbReference type="Gene3D" id="3.40.50.10140">
    <property type="entry name" value="Toll/interleukin-1 receptor homology (TIR) domain"/>
    <property type="match status" value="1"/>
</dbReference>
<dbReference type="SUPFAM" id="SSF52200">
    <property type="entry name" value="Toll/Interleukin receptor TIR domain"/>
    <property type="match status" value="1"/>
</dbReference>
<feature type="domain" description="TIR" evidence="3">
    <location>
        <begin position="99"/>
        <end position="236"/>
    </location>
</feature>
<dbReference type="Pfam" id="PF13676">
    <property type="entry name" value="TIR_2"/>
    <property type="match status" value="1"/>
</dbReference>
<reference evidence="4" key="1">
    <citation type="submission" date="2019-02" db="EMBL/GenBank/DDBJ databases">
        <authorList>
            <person name="Gruber-Vodicka R. H."/>
            <person name="Seah K. B. B."/>
        </authorList>
    </citation>
    <scope>NUCLEOTIDE SEQUENCE</scope>
    <source>
        <strain evidence="4">BECK_S313</strain>
    </source>
</reference>
<evidence type="ECO:0000256" key="1">
    <source>
        <dbReference type="SAM" id="MobiDB-lite"/>
    </source>
</evidence>
<keyword evidence="2" id="KW-0812">Transmembrane</keyword>
<dbReference type="EMBL" id="CAADFK010000231">
    <property type="protein sequence ID" value="VFK20962.1"/>
    <property type="molecule type" value="Genomic_DNA"/>
</dbReference>
<keyword evidence="2" id="KW-0472">Membrane</keyword>
<dbReference type="SUPFAM" id="SSF52540">
    <property type="entry name" value="P-loop containing nucleoside triphosphate hydrolases"/>
    <property type="match status" value="1"/>
</dbReference>